<sequence>MPAIKKNFLAFSLSCLLLSSCAYLDQLGLGEKKVDGPQKLVLQPAQFSDLPEWNKDQQAQTLIAFAKSCARIVKSDPNKKLSDDLSFGSYADWQEACRNLPKGSWDAASARTYFENHFTPVLATNSGNAEGLFTGYFEASLRGSLTKTATYSIPLRAKPSDLIMVDLGQFREELKGQRIAGRNVSGNLKPYESRAEIEDGKLPDAQDKVLLYVDSAVDAFFLQIQGSGIVALEDGSTRRVGYDGQNGHPYYAIGKELIKRGHLAKGQVSMQSIKEWMAKNPVEAREVMRTNKSYVFFKFTDDGPKGGEGVTLTPNRSLAIDRSLIPYGMPVYLATEKPVYNRLMVAQDTGGAIRGAVRGDIFFGYGAQAEELAGPMNSKGRYWLLLPKHIAPQDKK</sequence>
<evidence type="ECO:0000256" key="2">
    <source>
        <dbReference type="ARBA" id="ARBA00012587"/>
    </source>
</evidence>
<dbReference type="InterPro" id="IPR005300">
    <property type="entry name" value="MltA_B"/>
</dbReference>
<reference evidence="8 9" key="1">
    <citation type="submission" date="2017-08" db="EMBL/GenBank/DDBJ databases">
        <title>Infants hospitalized years apart are colonized by the same room-sourced microbial strains.</title>
        <authorList>
            <person name="Brooks B."/>
            <person name="Olm M.R."/>
            <person name="Firek B.A."/>
            <person name="Baker R."/>
            <person name="Thomas B.C."/>
            <person name="Morowitz M.J."/>
            <person name="Banfield J.F."/>
        </authorList>
    </citation>
    <scope>NUCLEOTIDE SEQUENCE [LARGE SCALE GENOMIC DNA]</scope>
    <source>
        <strain evidence="8">S2_006_000_R2_64</strain>
    </source>
</reference>
<comment type="catalytic activity">
    <reaction evidence="1">
        <text>Exolytic cleavage of the (1-&gt;4)-beta-glycosidic linkage between N-acetylmuramic acid (MurNAc) and N-acetylglucosamine (GlcNAc) residues in peptidoglycan, from either the reducing or the non-reducing ends of the peptidoglycan chains, with concomitant formation of a 1,6-anhydrobond in the MurNAc residue.</text>
        <dbReference type="EC" id="4.2.2.n1"/>
    </reaction>
</comment>
<dbReference type="PANTHER" id="PTHR30124">
    <property type="entry name" value="MEMBRANE-BOUND LYTIC MUREIN TRANSGLYCOSYLASE A"/>
    <property type="match status" value="1"/>
</dbReference>
<evidence type="ECO:0000313" key="8">
    <source>
        <dbReference type="EMBL" id="PZP57343.1"/>
    </source>
</evidence>
<keyword evidence="6" id="KW-0732">Signal</keyword>
<evidence type="ECO:0000256" key="1">
    <source>
        <dbReference type="ARBA" id="ARBA00001420"/>
    </source>
</evidence>
<dbReference type="GO" id="GO:0019867">
    <property type="term" value="C:outer membrane"/>
    <property type="evidence" value="ECO:0007669"/>
    <property type="project" value="InterPro"/>
</dbReference>
<evidence type="ECO:0000256" key="6">
    <source>
        <dbReference type="SAM" id="SignalP"/>
    </source>
</evidence>
<dbReference type="GO" id="GO:0009254">
    <property type="term" value="P:peptidoglycan turnover"/>
    <property type="evidence" value="ECO:0007669"/>
    <property type="project" value="InterPro"/>
</dbReference>
<comment type="caution">
    <text evidence="8">The sequence shown here is derived from an EMBL/GenBank/DDBJ whole genome shotgun (WGS) entry which is preliminary data.</text>
</comment>
<dbReference type="Gene3D" id="2.40.240.50">
    <property type="entry name" value="Barwin-like endoglucanases"/>
    <property type="match status" value="1"/>
</dbReference>
<dbReference type="GO" id="GO:0004553">
    <property type="term" value="F:hydrolase activity, hydrolyzing O-glycosyl compounds"/>
    <property type="evidence" value="ECO:0007669"/>
    <property type="project" value="InterPro"/>
</dbReference>
<dbReference type="SUPFAM" id="SSF50685">
    <property type="entry name" value="Barwin-like endoglucanases"/>
    <property type="match status" value="1"/>
</dbReference>
<dbReference type="Pfam" id="PF03562">
    <property type="entry name" value="MltA"/>
    <property type="match status" value="1"/>
</dbReference>
<gene>
    <name evidence="8" type="ORF">DI586_00755</name>
</gene>
<name>A0A2W5FR07_9BACT</name>
<feature type="signal peptide" evidence="6">
    <location>
        <begin position="1"/>
        <end position="24"/>
    </location>
</feature>
<dbReference type="EC" id="4.2.2.n1" evidence="2"/>
<evidence type="ECO:0000259" key="7">
    <source>
        <dbReference type="SMART" id="SM00925"/>
    </source>
</evidence>
<keyword evidence="4" id="KW-0961">Cell wall biogenesis/degradation</keyword>
<dbReference type="PANTHER" id="PTHR30124:SF0">
    <property type="entry name" value="MEMBRANE-BOUND LYTIC MUREIN TRANSGLYCOSYLASE A"/>
    <property type="match status" value="1"/>
</dbReference>
<dbReference type="InterPro" id="IPR036908">
    <property type="entry name" value="RlpA-like_sf"/>
</dbReference>
<evidence type="ECO:0000313" key="9">
    <source>
        <dbReference type="Proteomes" id="UP000249739"/>
    </source>
</evidence>
<evidence type="ECO:0000256" key="3">
    <source>
        <dbReference type="ARBA" id="ARBA00023239"/>
    </source>
</evidence>
<evidence type="ECO:0000256" key="5">
    <source>
        <dbReference type="ARBA" id="ARBA00030918"/>
    </source>
</evidence>
<organism evidence="8 9">
    <name type="scientific">Micavibrio aeruginosavorus</name>
    <dbReference type="NCBI Taxonomy" id="349221"/>
    <lineage>
        <taxon>Bacteria</taxon>
        <taxon>Pseudomonadati</taxon>
        <taxon>Bdellovibrionota</taxon>
        <taxon>Bdellovibrionia</taxon>
        <taxon>Bdellovibrionales</taxon>
        <taxon>Pseudobdellovibrionaceae</taxon>
        <taxon>Micavibrio</taxon>
    </lineage>
</organism>
<keyword evidence="3" id="KW-0456">Lyase</keyword>
<dbReference type="PROSITE" id="PS51257">
    <property type="entry name" value="PROKAR_LIPOPROTEIN"/>
    <property type="match status" value="1"/>
</dbReference>
<accession>A0A2W5FR07</accession>
<protein>
    <recommendedName>
        <fullName evidence="2">peptidoglycan lytic exotransglycosylase</fullName>
        <ecNumber evidence="2">4.2.2.n1</ecNumber>
    </recommendedName>
    <alternativeName>
        <fullName evidence="5">Murein hydrolase A</fullName>
    </alternativeName>
</protein>
<dbReference type="AlphaFoldDB" id="A0A2W5FR07"/>
<dbReference type="Gene3D" id="2.40.40.10">
    <property type="entry name" value="RlpA-like domain"/>
    <property type="match status" value="1"/>
</dbReference>
<dbReference type="InterPro" id="IPR010611">
    <property type="entry name" value="3D_dom"/>
</dbReference>
<dbReference type="GO" id="GO:0071555">
    <property type="term" value="P:cell wall organization"/>
    <property type="evidence" value="ECO:0007669"/>
    <property type="project" value="UniProtKB-KW"/>
</dbReference>
<feature type="chain" id="PRO_5016041329" description="peptidoglycan lytic exotransglycosylase" evidence="6">
    <location>
        <begin position="25"/>
        <end position="396"/>
    </location>
</feature>
<dbReference type="Proteomes" id="UP000249739">
    <property type="component" value="Unassembled WGS sequence"/>
</dbReference>
<dbReference type="SMART" id="SM00925">
    <property type="entry name" value="MltA"/>
    <property type="match status" value="1"/>
</dbReference>
<dbReference type="InterPro" id="IPR026044">
    <property type="entry name" value="MltA"/>
</dbReference>
<dbReference type="CDD" id="cd14485">
    <property type="entry name" value="mltA_like_LT_A"/>
    <property type="match status" value="1"/>
</dbReference>
<dbReference type="EMBL" id="QFOT01000003">
    <property type="protein sequence ID" value="PZP57343.1"/>
    <property type="molecule type" value="Genomic_DNA"/>
</dbReference>
<dbReference type="Pfam" id="PF06725">
    <property type="entry name" value="3D"/>
    <property type="match status" value="1"/>
</dbReference>
<dbReference type="GO" id="GO:0009253">
    <property type="term" value="P:peptidoglycan catabolic process"/>
    <property type="evidence" value="ECO:0007669"/>
    <property type="project" value="TreeGrafter"/>
</dbReference>
<dbReference type="PIRSF" id="PIRSF019422">
    <property type="entry name" value="MltA"/>
    <property type="match status" value="1"/>
</dbReference>
<dbReference type="CDD" id="cd14668">
    <property type="entry name" value="mlta_B"/>
    <property type="match status" value="1"/>
</dbReference>
<dbReference type="GO" id="GO:0008933">
    <property type="term" value="F:peptidoglycan lytic transglycosylase activity"/>
    <property type="evidence" value="ECO:0007669"/>
    <property type="project" value="TreeGrafter"/>
</dbReference>
<proteinExistence type="predicted"/>
<feature type="domain" description="Lytic transglycosylase MltA" evidence="7">
    <location>
        <begin position="140"/>
        <end position="298"/>
    </location>
</feature>
<evidence type="ECO:0000256" key="4">
    <source>
        <dbReference type="ARBA" id="ARBA00023316"/>
    </source>
</evidence>